<sequence>MGVFTDEQHELVSDTLMGLFGRSGLNSAGYISKVLLAEALIKIYYMQYADCGYEEAESALYTINLSKDPSLSHSARSPSCPCDTADRWLTGEKERKRKRTEEDEEEEKEDEKGLNLLSQTYNNEISLARAKARHADAIAKKKTTTKKKKKIESQGADPSVHREDVTKHHEGNRHHPPRNPNWMKLCWASCWQNHTDQKKTRICRQGKRSRASLSFNCLNII</sequence>
<dbReference type="EMBL" id="CACRXK020025199">
    <property type="protein sequence ID" value="CAB4039311.1"/>
    <property type="molecule type" value="Genomic_DNA"/>
</dbReference>
<feature type="region of interest" description="Disordered" evidence="1">
    <location>
        <begin position="68"/>
        <end position="87"/>
    </location>
</feature>
<protein>
    <submittedName>
        <fullName evidence="2">Uncharacterized protein</fullName>
    </submittedName>
</protein>
<feature type="compositionally biased region" description="Basic residues" evidence="1">
    <location>
        <begin position="140"/>
        <end position="150"/>
    </location>
</feature>
<evidence type="ECO:0000256" key="1">
    <source>
        <dbReference type="SAM" id="MobiDB-lite"/>
    </source>
</evidence>
<feature type="region of interest" description="Disordered" evidence="1">
    <location>
        <begin position="93"/>
        <end position="114"/>
    </location>
</feature>
<name>A0A6S7K7F0_PARCT</name>
<feature type="compositionally biased region" description="Basic and acidic residues" evidence="1">
    <location>
        <begin position="159"/>
        <end position="169"/>
    </location>
</feature>
<keyword evidence="3" id="KW-1185">Reference proteome</keyword>
<accession>A0A6S7K7F0</accession>
<proteinExistence type="predicted"/>
<feature type="region of interest" description="Disordered" evidence="1">
    <location>
        <begin position="140"/>
        <end position="179"/>
    </location>
</feature>
<reference evidence="2" key="1">
    <citation type="submission" date="2020-04" db="EMBL/GenBank/DDBJ databases">
        <authorList>
            <person name="Alioto T."/>
            <person name="Alioto T."/>
            <person name="Gomez Garrido J."/>
        </authorList>
    </citation>
    <scope>NUCLEOTIDE SEQUENCE</scope>
    <source>
        <strain evidence="2">A484AB</strain>
    </source>
</reference>
<evidence type="ECO:0000313" key="2">
    <source>
        <dbReference type="EMBL" id="CAB4039311.1"/>
    </source>
</evidence>
<organism evidence="2 3">
    <name type="scientific">Paramuricea clavata</name>
    <name type="common">Red gorgonian</name>
    <name type="synonym">Violescent sea-whip</name>
    <dbReference type="NCBI Taxonomy" id="317549"/>
    <lineage>
        <taxon>Eukaryota</taxon>
        <taxon>Metazoa</taxon>
        <taxon>Cnidaria</taxon>
        <taxon>Anthozoa</taxon>
        <taxon>Octocorallia</taxon>
        <taxon>Malacalcyonacea</taxon>
        <taxon>Plexauridae</taxon>
        <taxon>Paramuricea</taxon>
    </lineage>
</organism>
<evidence type="ECO:0000313" key="3">
    <source>
        <dbReference type="Proteomes" id="UP001152795"/>
    </source>
</evidence>
<dbReference type="AlphaFoldDB" id="A0A6S7K7F0"/>
<feature type="compositionally biased region" description="Polar residues" evidence="1">
    <location>
        <begin position="68"/>
        <end position="77"/>
    </location>
</feature>
<dbReference type="OrthoDB" id="6382611at2759"/>
<dbReference type="Proteomes" id="UP001152795">
    <property type="component" value="Unassembled WGS sequence"/>
</dbReference>
<comment type="caution">
    <text evidence="2">The sequence shown here is derived from an EMBL/GenBank/DDBJ whole genome shotgun (WGS) entry which is preliminary data.</text>
</comment>
<gene>
    <name evidence="2" type="ORF">PACLA_8A043163</name>
</gene>